<dbReference type="Proteomes" id="UP001458880">
    <property type="component" value="Unassembled WGS sequence"/>
</dbReference>
<name>A0AAW1LSC0_POPJA</name>
<reference evidence="2 3" key="1">
    <citation type="journal article" date="2024" name="BMC Genomics">
        <title>De novo assembly and annotation of Popillia japonica's genome with initial clues to its potential as an invasive pest.</title>
        <authorList>
            <person name="Cucini C."/>
            <person name="Boschi S."/>
            <person name="Funari R."/>
            <person name="Cardaioli E."/>
            <person name="Iannotti N."/>
            <person name="Marturano G."/>
            <person name="Paoli F."/>
            <person name="Bruttini M."/>
            <person name="Carapelli A."/>
            <person name="Frati F."/>
            <person name="Nardi F."/>
        </authorList>
    </citation>
    <scope>NUCLEOTIDE SEQUENCE [LARGE SCALE GENOMIC DNA]</scope>
    <source>
        <strain evidence="2">DMR45628</strain>
    </source>
</reference>
<accession>A0AAW1LSC0</accession>
<feature type="compositionally biased region" description="Basic and acidic residues" evidence="1">
    <location>
        <begin position="32"/>
        <end position="50"/>
    </location>
</feature>
<keyword evidence="3" id="KW-1185">Reference proteome</keyword>
<sequence length="113" mass="13124">MGDRTYLVEEETDSLVWKRHLDQLIGMGDYYREGQETKEEDTENRMKKGGMEGTYSAEVLTEMSKREGENEEIIENRQSSRKRCNIVAIRVALVVSRDIIVDSRSTNSNQEEM</sequence>
<evidence type="ECO:0000313" key="2">
    <source>
        <dbReference type="EMBL" id="KAK9738051.1"/>
    </source>
</evidence>
<protein>
    <submittedName>
        <fullName evidence="2">Uncharacterized protein</fullName>
    </submittedName>
</protein>
<dbReference type="AlphaFoldDB" id="A0AAW1LSC0"/>
<feature type="region of interest" description="Disordered" evidence="1">
    <location>
        <begin position="32"/>
        <end position="55"/>
    </location>
</feature>
<evidence type="ECO:0000313" key="3">
    <source>
        <dbReference type="Proteomes" id="UP001458880"/>
    </source>
</evidence>
<comment type="caution">
    <text evidence="2">The sequence shown here is derived from an EMBL/GenBank/DDBJ whole genome shotgun (WGS) entry which is preliminary data.</text>
</comment>
<evidence type="ECO:0000256" key="1">
    <source>
        <dbReference type="SAM" id="MobiDB-lite"/>
    </source>
</evidence>
<organism evidence="2 3">
    <name type="scientific">Popillia japonica</name>
    <name type="common">Japanese beetle</name>
    <dbReference type="NCBI Taxonomy" id="7064"/>
    <lineage>
        <taxon>Eukaryota</taxon>
        <taxon>Metazoa</taxon>
        <taxon>Ecdysozoa</taxon>
        <taxon>Arthropoda</taxon>
        <taxon>Hexapoda</taxon>
        <taxon>Insecta</taxon>
        <taxon>Pterygota</taxon>
        <taxon>Neoptera</taxon>
        <taxon>Endopterygota</taxon>
        <taxon>Coleoptera</taxon>
        <taxon>Polyphaga</taxon>
        <taxon>Scarabaeiformia</taxon>
        <taxon>Scarabaeidae</taxon>
        <taxon>Rutelinae</taxon>
        <taxon>Popillia</taxon>
    </lineage>
</organism>
<gene>
    <name evidence="2" type="ORF">QE152_g10203</name>
</gene>
<dbReference type="EMBL" id="JASPKY010000091">
    <property type="protein sequence ID" value="KAK9738051.1"/>
    <property type="molecule type" value="Genomic_DNA"/>
</dbReference>
<proteinExistence type="predicted"/>